<comment type="caution">
    <text evidence="2">The sequence shown here is derived from an EMBL/GenBank/DDBJ whole genome shotgun (WGS) entry which is preliminary data.</text>
</comment>
<dbReference type="Proteomes" id="UP000002939">
    <property type="component" value="Unassembled WGS sequence"/>
</dbReference>
<dbReference type="InterPro" id="IPR043797">
    <property type="entry name" value="MupG_N"/>
</dbReference>
<dbReference type="InterPro" id="IPR043894">
    <property type="entry name" value="MupG_C"/>
</dbReference>
<dbReference type="SUPFAM" id="SSF50891">
    <property type="entry name" value="Cyclophilin-like"/>
    <property type="match status" value="1"/>
</dbReference>
<dbReference type="PROSITE" id="PS50011">
    <property type="entry name" value="PROTEIN_KINASE_DOM"/>
    <property type="match status" value="1"/>
</dbReference>
<dbReference type="InterPro" id="IPR000719">
    <property type="entry name" value="Prot_kinase_dom"/>
</dbReference>
<evidence type="ECO:0000259" key="1">
    <source>
        <dbReference type="PROSITE" id="PS50011"/>
    </source>
</evidence>
<name>D0BLW8_9LACT</name>
<reference evidence="2" key="2">
    <citation type="submission" date="2011-10" db="EMBL/GenBank/DDBJ databases">
        <title>The Genome Sequence of Granulicatella elegans ATCC 700633.</title>
        <authorList>
            <consortium name="The Broad Institute Genome Sequencing Platform"/>
            <consortium name="The Broad Institute Genome Sequencing Center for Infectious Disease"/>
            <person name="Earl A."/>
            <person name="Ward D."/>
            <person name="Feldgarden M."/>
            <person name="Gevers D."/>
            <person name="Sibley C.D."/>
            <person name="Field T.R."/>
            <person name="Grinwis M."/>
            <person name="Eshaghurshan C.S."/>
            <person name="Surette M.G."/>
            <person name="Young S.K."/>
            <person name="Zeng Q."/>
            <person name="Gargeya S."/>
            <person name="Fitzgerald M."/>
            <person name="Haas B."/>
            <person name="Abouelleil A."/>
            <person name="Alvarado L."/>
            <person name="Arachchi H.M."/>
            <person name="Berlin A."/>
            <person name="Brown A."/>
            <person name="Chapman S.B."/>
            <person name="Chen Z."/>
            <person name="Dunbar C."/>
            <person name="Freedman E."/>
            <person name="Gearin G."/>
            <person name="Goldberg J."/>
            <person name="Griggs A."/>
            <person name="Gujja S."/>
            <person name="Heiman D."/>
            <person name="Howarth C."/>
            <person name="Larson L."/>
            <person name="Lui A."/>
            <person name="MacDonald P.J.P."/>
            <person name="Montmayeur A."/>
            <person name="Murphy C."/>
            <person name="Neiman D."/>
            <person name="Pearson M."/>
            <person name="Priest M."/>
            <person name="Roberts A."/>
            <person name="Saif S."/>
            <person name="Shea T."/>
            <person name="Shenoy N."/>
            <person name="Sisk P."/>
            <person name="Stolte C."/>
            <person name="Sykes S."/>
            <person name="Wortman J."/>
            <person name="Nusbaum C."/>
            <person name="Birren B."/>
        </authorList>
    </citation>
    <scope>NUCLEOTIDE SEQUENCE [LARGE SCALE GENOMIC DNA]</scope>
    <source>
        <strain evidence="2">ATCC 700633</strain>
    </source>
</reference>
<evidence type="ECO:0000313" key="3">
    <source>
        <dbReference type="Proteomes" id="UP000002939"/>
    </source>
</evidence>
<keyword evidence="3" id="KW-1185">Reference proteome</keyword>
<gene>
    <name evidence="2" type="ORF">HMPREF0446_00971</name>
</gene>
<dbReference type="InterPro" id="IPR013785">
    <property type="entry name" value="Aldolase_TIM"/>
</dbReference>
<dbReference type="InterPro" id="IPR017853">
    <property type="entry name" value="GH"/>
</dbReference>
<dbReference type="Pfam" id="PF05913">
    <property type="entry name" value="MupG_C"/>
    <property type="match status" value="1"/>
</dbReference>
<dbReference type="PANTHER" id="PTHR38435">
    <property type="match status" value="1"/>
</dbReference>
<organism evidence="2 3">
    <name type="scientific">Granulicatella elegans ATCC 700633</name>
    <dbReference type="NCBI Taxonomy" id="626369"/>
    <lineage>
        <taxon>Bacteria</taxon>
        <taxon>Bacillati</taxon>
        <taxon>Bacillota</taxon>
        <taxon>Bacilli</taxon>
        <taxon>Lactobacillales</taxon>
        <taxon>Carnobacteriaceae</taxon>
        <taxon>Granulicatella</taxon>
    </lineage>
</organism>
<dbReference type="GO" id="GO:0004672">
    <property type="term" value="F:protein kinase activity"/>
    <property type="evidence" value="ECO:0007669"/>
    <property type="project" value="InterPro"/>
</dbReference>
<dbReference type="SUPFAM" id="SSF51445">
    <property type="entry name" value="(Trans)glycosidases"/>
    <property type="match status" value="1"/>
</dbReference>
<protein>
    <recommendedName>
        <fullName evidence="1">Protein kinase domain-containing protein</fullName>
    </recommendedName>
</protein>
<dbReference type="HOGENOM" id="CLU_065324_0_0_9"/>
<dbReference type="EMBL" id="ACRF02000016">
    <property type="protein sequence ID" value="EEW92983.2"/>
    <property type="molecule type" value="Genomic_DNA"/>
</dbReference>
<dbReference type="InterPro" id="IPR008589">
    <property type="entry name" value="MupG"/>
</dbReference>
<dbReference type="Gene3D" id="2.40.100.10">
    <property type="entry name" value="Cyclophilin-like"/>
    <property type="match status" value="1"/>
</dbReference>
<dbReference type="PANTHER" id="PTHR38435:SF2">
    <property type="entry name" value="DUF871 DOMAIN-CONTAINING PROTEIN"/>
    <property type="match status" value="1"/>
</dbReference>
<dbReference type="Pfam" id="PF19200">
    <property type="entry name" value="MupG_N"/>
    <property type="match status" value="1"/>
</dbReference>
<reference evidence="2" key="1">
    <citation type="submission" date="2009-09" db="EMBL/GenBank/DDBJ databases">
        <authorList>
            <consortium name="The Broad Institute Genome Sequencing Platform"/>
            <person name="Ward D."/>
            <person name="Feldgarden M."/>
            <person name="Earl A."/>
            <person name="Young S.K."/>
            <person name="Zeng Q."/>
            <person name="Koehrsen M."/>
            <person name="Alvarado L."/>
            <person name="Berlin A."/>
            <person name="Bochicchio J."/>
            <person name="Borenstein D."/>
            <person name="Chapman S.B."/>
            <person name="Chen Z."/>
            <person name="Engels R."/>
            <person name="Freedman E."/>
            <person name="Gellesch M."/>
            <person name="Goldberg J."/>
            <person name="Griggs A."/>
            <person name="Gujja S."/>
            <person name="Heilman E."/>
            <person name="Heiman D."/>
            <person name="Hepburn T."/>
            <person name="Howarth C."/>
            <person name="Jen D."/>
            <person name="Larson L."/>
            <person name="Lewis B."/>
            <person name="Mehta T."/>
            <person name="Park D."/>
            <person name="Pearson M."/>
            <person name="Roberts A."/>
            <person name="Saif S."/>
            <person name="Shea T."/>
            <person name="Shenoy N."/>
            <person name="Sisk P."/>
            <person name="Stolte C."/>
            <person name="Sykes S."/>
            <person name="Thomson T."/>
            <person name="Walk T."/>
            <person name="White J."/>
            <person name="Yandava C."/>
            <person name="Sibley C.D."/>
            <person name="Field T.R."/>
            <person name="Grinwis M."/>
            <person name="Eshaghurshan C.S."/>
            <person name="Surette M.G."/>
            <person name="Haas B."/>
            <person name="Nusbaum C."/>
            <person name="Birren B."/>
        </authorList>
    </citation>
    <scope>NUCLEOTIDE SEQUENCE [LARGE SCALE GENOMIC DNA]</scope>
    <source>
        <strain evidence="2">ATCC 700633</strain>
    </source>
</reference>
<dbReference type="AlphaFoldDB" id="D0BLW8"/>
<dbReference type="STRING" id="626369.HMPREF0446_00971"/>
<sequence>MKCMENNRNKISFGRSIYPNLNREILKDILEEMKAARQCVAFTSFQLQEFPMRIEQMMEFIELTVSYGVDVIPDIAHKDLIKENILALKKSGLKYLRLDEFGDESLVQRCGQAFQLVVNASTFKEEMLVLQKLGLNTQIIACHNYYPKEYTGISINKLEKMNAYLKSFGAEILSFIPGDEPYRGPIHQGLPTVEEHRKCDKRLAICELMNAQTDMIIVGDPYVTEETQKILSDFQKGFVTLEAVVPEELEGNILYDRPDASDYVFRVLGTRGMELLAGEVSVRNRRVGEINQANEAYGRYQGEVEITKQVLPPDKRQNVVGHILEKEAFLLTQLPEGYGIVLSKV</sequence>
<proteinExistence type="predicted"/>
<dbReference type="InterPro" id="IPR029000">
    <property type="entry name" value="Cyclophilin-like_dom_sf"/>
</dbReference>
<dbReference type="eggNOG" id="COG3589">
    <property type="taxonomic scope" value="Bacteria"/>
</dbReference>
<accession>D0BLW8</accession>
<feature type="domain" description="Protein kinase" evidence="1">
    <location>
        <begin position="1"/>
        <end position="239"/>
    </location>
</feature>
<dbReference type="Gene3D" id="3.20.20.70">
    <property type="entry name" value="Aldolase class I"/>
    <property type="match status" value="1"/>
</dbReference>
<dbReference type="GO" id="GO:0005524">
    <property type="term" value="F:ATP binding"/>
    <property type="evidence" value="ECO:0007669"/>
    <property type="project" value="InterPro"/>
</dbReference>
<evidence type="ECO:0000313" key="2">
    <source>
        <dbReference type="EMBL" id="EEW92983.2"/>
    </source>
</evidence>